<evidence type="ECO:0000313" key="2">
    <source>
        <dbReference type="EMBL" id="CAF0807249.1"/>
    </source>
</evidence>
<dbReference type="EMBL" id="CAJNOQ010000492">
    <property type="protein sequence ID" value="CAF0807249.1"/>
    <property type="molecule type" value="Genomic_DNA"/>
</dbReference>
<dbReference type="Proteomes" id="UP000663829">
    <property type="component" value="Unassembled WGS sequence"/>
</dbReference>
<dbReference type="PROSITE" id="PS50181">
    <property type="entry name" value="FBOX"/>
    <property type="match status" value="1"/>
</dbReference>
<dbReference type="EMBL" id="CAJOBC010000492">
    <property type="protein sequence ID" value="CAF3592789.1"/>
    <property type="molecule type" value="Genomic_DNA"/>
</dbReference>
<evidence type="ECO:0000313" key="3">
    <source>
        <dbReference type="EMBL" id="CAF3592789.1"/>
    </source>
</evidence>
<dbReference type="Proteomes" id="UP000681722">
    <property type="component" value="Unassembled WGS sequence"/>
</dbReference>
<reference evidence="2" key="1">
    <citation type="submission" date="2021-02" db="EMBL/GenBank/DDBJ databases">
        <authorList>
            <person name="Nowell W R."/>
        </authorList>
    </citation>
    <scope>NUCLEOTIDE SEQUENCE</scope>
</reference>
<gene>
    <name evidence="2" type="ORF">GPM918_LOCUS3841</name>
    <name evidence="3" type="ORF">SRO942_LOCUS3841</name>
</gene>
<proteinExistence type="predicted"/>
<sequence>MYDAQAKTLLAVSFSKIQDRQFTKFEYFPNEILLELFRYMNPFDIFYSFDNLNRRFNSLINIIQMHIDLTTISKSTFDFYCQIIIPRVYYNIYSLKLSNTGMVGGEIKLFFRQFLLKQFENLRSLTLIQPNVCMLSTIIPQIPSLKYLLYLTINFKSGCLTHDEKYIGEMIDELEESCNSIKYLKFKTPKFNNFIKFIRRLPKLISLTIETDDMQDIIEQKWKYFTSQSSLTYLNLQFETIGFEYVEMLLKDYPPYLKHLSFSSNEIEYTNSFRWQNILEPIQYLTKFDLNIKASHDDDNLMSINNIIEGFKQEFWIKRKWFIVCDYLFDEITVYTIPVYSNKLRTFLYGFQTSTTVSSNVYDNVNYLCVSLTNSSIFVNTRQYSNVNSLEIQIDETFNSHLLNIIDDFNKMINLTYLKQLTISGYLDTELVRNLLLCSINIKCLTLLTYGDSQMINLLENNRLCSLINITIDQLLLSTNYYILHDRIEQFLTSFSNIRILQIGFESVAQFKRVYSRLLTELKKLIKLNIHIETDAFDEDFIVDWLNENSMEKKIFHTEYDADLLCIWFFGD</sequence>
<comment type="caution">
    <text evidence="2">The sequence shown here is derived from an EMBL/GenBank/DDBJ whole genome shotgun (WGS) entry which is preliminary data.</text>
</comment>
<feature type="domain" description="F-box" evidence="1">
    <location>
        <begin position="22"/>
        <end position="69"/>
    </location>
</feature>
<organism evidence="2 4">
    <name type="scientific">Didymodactylos carnosus</name>
    <dbReference type="NCBI Taxonomy" id="1234261"/>
    <lineage>
        <taxon>Eukaryota</taxon>
        <taxon>Metazoa</taxon>
        <taxon>Spiralia</taxon>
        <taxon>Gnathifera</taxon>
        <taxon>Rotifera</taxon>
        <taxon>Eurotatoria</taxon>
        <taxon>Bdelloidea</taxon>
        <taxon>Philodinida</taxon>
        <taxon>Philodinidae</taxon>
        <taxon>Didymodactylos</taxon>
    </lineage>
</organism>
<name>A0A813SYT3_9BILA</name>
<dbReference type="OrthoDB" id="9995151at2759"/>
<dbReference type="Gene3D" id="3.80.10.10">
    <property type="entry name" value="Ribonuclease Inhibitor"/>
    <property type="match status" value="1"/>
</dbReference>
<dbReference type="AlphaFoldDB" id="A0A813SYT3"/>
<dbReference type="InterPro" id="IPR032675">
    <property type="entry name" value="LRR_dom_sf"/>
</dbReference>
<dbReference type="InterPro" id="IPR001810">
    <property type="entry name" value="F-box_dom"/>
</dbReference>
<accession>A0A813SYT3</accession>
<keyword evidence="4" id="KW-1185">Reference proteome</keyword>
<evidence type="ECO:0000259" key="1">
    <source>
        <dbReference type="PROSITE" id="PS50181"/>
    </source>
</evidence>
<dbReference type="SUPFAM" id="SSF52047">
    <property type="entry name" value="RNI-like"/>
    <property type="match status" value="1"/>
</dbReference>
<protein>
    <recommendedName>
        <fullName evidence="1">F-box domain-containing protein</fullName>
    </recommendedName>
</protein>
<evidence type="ECO:0000313" key="4">
    <source>
        <dbReference type="Proteomes" id="UP000663829"/>
    </source>
</evidence>